<dbReference type="EMBL" id="GBRH01194319">
    <property type="protein sequence ID" value="JAE03577.1"/>
    <property type="molecule type" value="Transcribed_RNA"/>
</dbReference>
<name>A0A0A9EU23_ARUDO</name>
<accession>A0A0A9EU23</accession>
<reference evidence="1" key="2">
    <citation type="journal article" date="2015" name="Data Brief">
        <title>Shoot transcriptome of the giant reed, Arundo donax.</title>
        <authorList>
            <person name="Barrero R.A."/>
            <person name="Guerrero F.D."/>
            <person name="Moolhuijzen P."/>
            <person name="Goolsby J.A."/>
            <person name="Tidwell J."/>
            <person name="Bellgard S.E."/>
            <person name="Bellgard M.I."/>
        </authorList>
    </citation>
    <scope>NUCLEOTIDE SEQUENCE</scope>
    <source>
        <tissue evidence="1">Shoot tissue taken approximately 20 cm above the soil surface</tissue>
    </source>
</reference>
<dbReference type="AlphaFoldDB" id="A0A0A9EU23"/>
<sequence length="78" mass="8699">MNRFSSTAATIKPSSLVLEMIIELPSQSSPWILCLPNQNTCKLCPHEGSPSFQKCSVLNIVDQLCLFTEIVKVFWVSV</sequence>
<protein>
    <submittedName>
        <fullName evidence="1">Uncharacterized protein</fullName>
    </submittedName>
</protein>
<reference evidence="1" key="1">
    <citation type="submission" date="2014-09" db="EMBL/GenBank/DDBJ databases">
        <authorList>
            <person name="Magalhaes I.L.F."/>
            <person name="Oliveira U."/>
            <person name="Santos F.R."/>
            <person name="Vidigal T.H.D.A."/>
            <person name="Brescovit A.D."/>
            <person name="Santos A.J."/>
        </authorList>
    </citation>
    <scope>NUCLEOTIDE SEQUENCE</scope>
    <source>
        <tissue evidence="1">Shoot tissue taken approximately 20 cm above the soil surface</tissue>
    </source>
</reference>
<evidence type="ECO:0000313" key="1">
    <source>
        <dbReference type="EMBL" id="JAE03577.1"/>
    </source>
</evidence>
<organism evidence="1">
    <name type="scientific">Arundo donax</name>
    <name type="common">Giant reed</name>
    <name type="synonym">Donax arundinaceus</name>
    <dbReference type="NCBI Taxonomy" id="35708"/>
    <lineage>
        <taxon>Eukaryota</taxon>
        <taxon>Viridiplantae</taxon>
        <taxon>Streptophyta</taxon>
        <taxon>Embryophyta</taxon>
        <taxon>Tracheophyta</taxon>
        <taxon>Spermatophyta</taxon>
        <taxon>Magnoliopsida</taxon>
        <taxon>Liliopsida</taxon>
        <taxon>Poales</taxon>
        <taxon>Poaceae</taxon>
        <taxon>PACMAD clade</taxon>
        <taxon>Arundinoideae</taxon>
        <taxon>Arundineae</taxon>
        <taxon>Arundo</taxon>
    </lineage>
</organism>
<proteinExistence type="predicted"/>